<keyword evidence="2" id="KW-1185">Reference proteome</keyword>
<protein>
    <submittedName>
        <fullName evidence="1">Acyl-CoA thioesterase</fullName>
    </submittedName>
</protein>
<dbReference type="RefSeq" id="WP_214156908.1">
    <property type="nucleotide sequence ID" value="NZ_JAHBAY010000006.1"/>
</dbReference>
<accession>A0ABS5TKM8</accession>
<dbReference type="EMBL" id="JAHBAY010000006">
    <property type="protein sequence ID" value="MBT0770623.1"/>
    <property type="molecule type" value="Genomic_DNA"/>
</dbReference>
<organism evidence="1 2">
    <name type="scientific">Kineosporia corallincola</name>
    <dbReference type="NCBI Taxonomy" id="2835133"/>
    <lineage>
        <taxon>Bacteria</taxon>
        <taxon>Bacillati</taxon>
        <taxon>Actinomycetota</taxon>
        <taxon>Actinomycetes</taxon>
        <taxon>Kineosporiales</taxon>
        <taxon>Kineosporiaceae</taxon>
        <taxon>Kineosporia</taxon>
    </lineage>
</organism>
<dbReference type="Proteomes" id="UP001197247">
    <property type="component" value="Unassembled WGS sequence"/>
</dbReference>
<comment type="caution">
    <text evidence="1">The sequence shown here is derived from an EMBL/GenBank/DDBJ whole genome shotgun (WGS) entry which is preliminary data.</text>
</comment>
<evidence type="ECO:0000313" key="1">
    <source>
        <dbReference type="EMBL" id="MBT0770623.1"/>
    </source>
</evidence>
<dbReference type="SUPFAM" id="SSF54637">
    <property type="entry name" value="Thioesterase/thiol ester dehydrase-isomerase"/>
    <property type="match status" value="1"/>
</dbReference>
<dbReference type="InterPro" id="IPR029069">
    <property type="entry name" value="HotDog_dom_sf"/>
</dbReference>
<evidence type="ECO:0000313" key="2">
    <source>
        <dbReference type="Proteomes" id="UP001197247"/>
    </source>
</evidence>
<sequence length="137" mass="15218">MEFGDTRLTLLVRPNDLDPLGHVNNAVAVEYLEAGRWHWLGQHGLVPGDRVVSVVARCELDYRAEIGRGEVEVHTDLTSPDQYDEDGLTYRARFRQRIAQGAVTAVDALVTVAFLDSHQRCLVTLQDYVEASTPGKG</sequence>
<dbReference type="Gene3D" id="3.10.129.10">
    <property type="entry name" value="Hotdog Thioesterase"/>
    <property type="match status" value="1"/>
</dbReference>
<name>A0ABS5TKM8_9ACTN</name>
<dbReference type="Pfam" id="PF13279">
    <property type="entry name" value="4HBT_2"/>
    <property type="match status" value="1"/>
</dbReference>
<gene>
    <name evidence="1" type="ORF">KIH74_16895</name>
</gene>
<proteinExistence type="predicted"/>
<reference evidence="1 2" key="1">
    <citation type="submission" date="2021-05" db="EMBL/GenBank/DDBJ databases">
        <title>Kineosporia and Streptomyces sp. nov. two new marine actinobacteria isolated from Coral.</title>
        <authorList>
            <person name="Buangrab K."/>
            <person name="Sutthacheep M."/>
            <person name="Yeemin T."/>
            <person name="Harunari E."/>
            <person name="Igarashi Y."/>
            <person name="Kanchanasin P."/>
            <person name="Tanasupawat S."/>
            <person name="Phongsopitanun W."/>
        </authorList>
    </citation>
    <scope>NUCLEOTIDE SEQUENCE [LARGE SCALE GENOMIC DNA]</scope>
    <source>
        <strain evidence="1 2">J2-2</strain>
    </source>
</reference>
<dbReference type="CDD" id="cd00586">
    <property type="entry name" value="4HBT"/>
    <property type="match status" value="1"/>
</dbReference>